<dbReference type="Gene3D" id="3.20.20.60">
    <property type="entry name" value="Phosphoenolpyruvate-binding domains"/>
    <property type="match status" value="1"/>
</dbReference>
<dbReference type="PANTHER" id="PTHR32308:SF10">
    <property type="entry name" value="CITRATE LYASE SUBUNIT BETA"/>
    <property type="match status" value="1"/>
</dbReference>
<dbReference type="Proteomes" id="UP000593812">
    <property type="component" value="Chromosome"/>
</dbReference>
<dbReference type="AlphaFoldDB" id="A0A6C0Y388"/>
<proteinExistence type="predicted"/>
<name>A0A6C0Y388_9GAMM</name>
<evidence type="ECO:0000256" key="3">
    <source>
        <dbReference type="ARBA" id="ARBA00022842"/>
    </source>
</evidence>
<evidence type="ECO:0000256" key="4">
    <source>
        <dbReference type="PIRSR" id="PIRSR015582-2"/>
    </source>
</evidence>
<comment type="cofactor">
    <cofactor evidence="1">
        <name>Mg(2+)</name>
        <dbReference type="ChEBI" id="CHEBI:18420"/>
    </cofactor>
</comment>
<dbReference type="Proteomes" id="UP000503440">
    <property type="component" value="Chromosome"/>
</dbReference>
<feature type="binding site" evidence="4">
    <location>
        <position position="163"/>
    </location>
    <ligand>
        <name>Mg(2+)</name>
        <dbReference type="ChEBI" id="CHEBI:18420"/>
    </ligand>
</feature>
<dbReference type="InterPro" id="IPR015813">
    <property type="entry name" value="Pyrv/PenolPyrv_kinase-like_dom"/>
</dbReference>
<sequence>MKTLKNALELGATMYVPATHDQLWDVTQGVKYPDLKSVVVCLEDSVKEDDYRKAFNNLKKLLKGIEMGGQSNGPAVFIRPRNISSAKEIAELGLHHCFNGYVVPKFTLESLREWQACTTTQSNVMLTLETGEYFDSGYVSEVKNALLSDFNENVLCLRIGGNDLLSSINLRRPRECTIYDTPLGSLIPKLVGQFVPKGFQLSSPVFEHYSNVHLLQQELALDKANGLTTKTAIHPTQIKIIHEAYKVSSIDYYEAHMIVDAEAKSVFKSNGSMLEPATHRNWANEILLRAKIYGVIENHIQVFNHPTKAAV</sequence>
<keyword evidence="3 4" id="KW-0460">Magnesium</keyword>
<dbReference type="PANTHER" id="PTHR32308">
    <property type="entry name" value="LYASE BETA SUBUNIT, PUTATIVE (AFU_ORTHOLOGUE AFUA_4G13030)-RELATED"/>
    <property type="match status" value="1"/>
</dbReference>
<dbReference type="InterPro" id="IPR040442">
    <property type="entry name" value="Pyrv_kinase-like_dom_sf"/>
</dbReference>
<protein>
    <submittedName>
        <fullName evidence="5">HpcH/HpaI aldolase/citrate lyase family protein</fullName>
    </submittedName>
</protein>
<dbReference type="InterPro" id="IPR011206">
    <property type="entry name" value="Citrate_lyase_beta/mcl1/mcl2"/>
</dbReference>
<evidence type="ECO:0000256" key="1">
    <source>
        <dbReference type="ARBA" id="ARBA00001946"/>
    </source>
</evidence>
<dbReference type="EMBL" id="CP044455">
    <property type="protein sequence ID" value="QIC70687.1"/>
    <property type="molecule type" value="Genomic_DNA"/>
</dbReference>
<dbReference type="RefSeq" id="WP_127800968.1">
    <property type="nucleotide sequence ID" value="NZ_CP041291.1"/>
</dbReference>
<gene>
    <name evidence="5" type="ORF">FSC09_09790</name>
    <name evidence="6" type="ORF">G0027_02835</name>
</gene>
<dbReference type="GO" id="GO:0000287">
    <property type="term" value="F:magnesium ion binding"/>
    <property type="evidence" value="ECO:0007669"/>
    <property type="project" value="TreeGrafter"/>
</dbReference>
<evidence type="ECO:0000313" key="8">
    <source>
        <dbReference type="Proteomes" id="UP000593812"/>
    </source>
</evidence>
<evidence type="ECO:0000313" key="5">
    <source>
        <dbReference type="EMBL" id="QIC70687.1"/>
    </source>
</evidence>
<dbReference type="GO" id="GO:0016829">
    <property type="term" value="F:lyase activity"/>
    <property type="evidence" value="ECO:0007669"/>
    <property type="project" value="UniProtKB-KW"/>
</dbReference>
<dbReference type="EMBL" id="CP048654">
    <property type="protein sequence ID" value="QOW41881.1"/>
    <property type="molecule type" value="Genomic_DNA"/>
</dbReference>
<keyword evidence="5" id="KW-0456">Lyase</keyword>
<dbReference type="SUPFAM" id="SSF51621">
    <property type="entry name" value="Phosphoenolpyruvate/pyruvate domain"/>
    <property type="match status" value="1"/>
</dbReference>
<keyword evidence="2 4" id="KW-0479">Metal-binding</keyword>
<reference evidence="6 8" key="2">
    <citation type="submission" date="2020-02" db="EMBL/GenBank/DDBJ databases">
        <title>Tigecycline-resistant Acinetobacter species from pigs and migratory birds.</title>
        <authorList>
            <person name="Chen C."/>
            <person name="Sun J."/>
            <person name="Liao X.-P."/>
            <person name="Liu Y.-H."/>
        </authorList>
    </citation>
    <scope>NUCLEOTIDE SEQUENCE [LARGE SCALE GENOMIC DNA]</scope>
    <source>
        <strain evidence="6 8">C15_T</strain>
    </source>
</reference>
<evidence type="ECO:0000313" key="7">
    <source>
        <dbReference type="Proteomes" id="UP000503440"/>
    </source>
</evidence>
<reference evidence="5 7" key="1">
    <citation type="submission" date="2019-09" db="EMBL/GenBank/DDBJ databases">
        <title>Non-baumannii Acinetobacter spp. carrying blaNDM-1 isolated in China.</title>
        <authorList>
            <person name="Cui C."/>
            <person name="Chen C."/>
            <person name="Sun J."/>
            <person name="Liu Y."/>
        </authorList>
    </citation>
    <scope>NUCLEOTIDE SEQUENCE [LARGE SCALE GENOMIC DNA]</scope>
    <source>
        <strain evidence="5 7">B18</strain>
    </source>
</reference>
<dbReference type="InterPro" id="IPR039480">
    <property type="entry name" value="C-C_Bond_Lyase-like"/>
</dbReference>
<evidence type="ECO:0000313" key="6">
    <source>
        <dbReference type="EMBL" id="QOW41881.1"/>
    </source>
</evidence>
<dbReference type="GO" id="GO:0006107">
    <property type="term" value="P:oxaloacetate metabolic process"/>
    <property type="evidence" value="ECO:0007669"/>
    <property type="project" value="TreeGrafter"/>
</dbReference>
<dbReference type="Pfam" id="PF15617">
    <property type="entry name" value="C-C_Bond_Lyase"/>
    <property type="match status" value="1"/>
</dbReference>
<accession>A0A6C0Y388</accession>
<evidence type="ECO:0000256" key="2">
    <source>
        <dbReference type="ARBA" id="ARBA00022723"/>
    </source>
</evidence>
<dbReference type="PIRSF" id="PIRSF015582">
    <property type="entry name" value="Cit_lyase_B"/>
    <property type="match status" value="1"/>
</dbReference>
<organism evidence="5 7">
    <name type="scientific">Acinetobacter indicus</name>
    <dbReference type="NCBI Taxonomy" id="756892"/>
    <lineage>
        <taxon>Bacteria</taxon>
        <taxon>Pseudomonadati</taxon>
        <taxon>Pseudomonadota</taxon>
        <taxon>Gammaproteobacteria</taxon>
        <taxon>Moraxellales</taxon>
        <taxon>Moraxellaceae</taxon>
        <taxon>Acinetobacter</taxon>
    </lineage>
</organism>